<dbReference type="OrthoDB" id="149387at2"/>
<proteinExistence type="predicted"/>
<dbReference type="EMBL" id="BIFR01000001">
    <property type="protein sequence ID" value="GCE10253.1"/>
    <property type="molecule type" value="Genomic_DNA"/>
</dbReference>
<accession>A0A401ZTR3</accession>
<keyword evidence="1" id="KW-0812">Transmembrane</keyword>
<evidence type="ECO:0000313" key="2">
    <source>
        <dbReference type="EMBL" id="GCE10253.1"/>
    </source>
</evidence>
<name>A0A401ZTR3_9CHLR</name>
<keyword evidence="3" id="KW-1185">Reference proteome</keyword>
<protein>
    <submittedName>
        <fullName evidence="2">Uncharacterized protein</fullName>
    </submittedName>
</protein>
<dbReference type="AlphaFoldDB" id="A0A401ZTR3"/>
<sequence length="445" mass="47163">MHTFKQTEVPNTSYGKKGRRFSPWMLVGGLSTLLVILGSGLFFFAQPTIGSQAAAAVPNGECSLIVPPQPLTAEGLATPYQLVATQPDKGACHEANAKQAAFVQGAVFDPATNQISIYNPLVVDKGKKPAMPPVVPTLPANAVVGLWFGSNGTVLTLRSSQNSLTDGNCVNGLPGSPFGQFAYCNAPDFFTAVNAAIKAGKLTPPALGMGNDGLTCPSVRDFGVVDMDQSDNVNTTYLIDRKGRVAQMTAANVQQLPEATIQVNGSDNRLLSSAMDGALGCHSWSAPDLADPGKMVPALPLNELQAATYQAAPMATIPANDPMVKVGDTMSLKKLNLYRVGVNQPVVQNKNDASTSQYCKNLLSVAPTRIRNDKAFTQLMPSVDPAVANNLFTFLAQRFNATWGQDGLNCQNLIKQKSPIKVTMNKQGIAVNATFKGNLFDSMGN</sequence>
<organism evidence="2 3">
    <name type="scientific">Tengunoibacter tsumagoiensis</name>
    <dbReference type="NCBI Taxonomy" id="2014871"/>
    <lineage>
        <taxon>Bacteria</taxon>
        <taxon>Bacillati</taxon>
        <taxon>Chloroflexota</taxon>
        <taxon>Ktedonobacteria</taxon>
        <taxon>Ktedonobacterales</taxon>
        <taxon>Dictyobacteraceae</taxon>
        <taxon>Tengunoibacter</taxon>
    </lineage>
</organism>
<keyword evidence="1" id="KW-1133">Transmembrane helix</keyword>
<gene>
    <name evidence="2" type="ORF">KTT_01120</name>
</gene>
<dbReference type="Proteomes" id="UP000287352">
    <property type="component" value="Unassembled WGS sequence"/>
</dbReference>
<evidence type="ECO:0000256" key="1">
    <source>
        <dbReference type="SAM" id="Phobius"/>
    </source>
</evidence>
<dbReference type="RefSeq" id="WP_126577867.1">
    <property type="nucleotide sequence ID" value="NZ_BIFR01000001.1"/>
</dbReference>
<evidence type="ECO:0000313" key="3">
    <source>
        <dbReference type="Proteomes" id="UP000287352"/>
    </source>
</evidence>
<feature type="transmembrane region" description="Helical" evidence="1">
    <location>
        <begin position="21"/>
        <end position="45"/>
    </location>
</feature>
<keyword evidence="1" id="KW-0472">Membrane</keyword>
<comment type="caution">
    <text evidence="2">The sequence shown here is derived from an EMBL/GenBank/DDBJ whole genome shotgun (WGS) entry which is preliminary data.</text>
</comment>
<reference evidence="3" key="1">
    <citation type="submission" date="2018-12" db="EMBL/GenBank/DDBJ databases">
        <title>Tengunoibacter tsumagoiensis gen. nov., sp. nov., Dictyobacter kobayashii sp. nov., D. alpinus sp. nov., and D. joshuensis sp. nov. and description of Dictyobacteraceae fam. nov. within the order Ktedonobacterales isolated from Tengu-no-mugimeshi.</title>
        <authorList>
            <person name="Wang C.M."/>
            <person name="Zheng Y."/>
            <person name="Sakai Y."/>
            <person name="Toyoda A."/>
            <person name="Minakuchi Y."/>
            <person name="Abe K."/>
            <person name="Yokota A."/>
            <person name="Yabe S."/>
        </authorList>
    </citation>
    <scope>NUCLEOTIDE SEQUENCE [LARGE SCALE GENOMIC DNA]</scope>
    <source>
        <strain evidence="3">Uno3</strain>
    </source>
</reference>